<reference evidence="2 3" key="1">
    <citation type="submission" date="2016-01" db="EMBL/GenBank/DDBJ databases">
        <authorList>
            <person name="Oliw E.H."/>
        </authorList>
    </citation>
    <scope>NUCLEOTIDE SEQUENCE [LARGE SCALE GENOMIC DNA]</scope>
    <source>
        <strain evidence="2 3">Kerr 14</strain>
    </source>
</reference>
<accession>A0A1S7SBK2</accession>
<name>A0A1S7SBK2_AGRTU</name>
<gene>
    <name evidence="2" type="ORF">AGR4C_pa60034</name>
</gene>
<keyword evidence="1" id="KW-0812">Transmembrane</keyword>
<keyword evidence="1" id="KW-1133">Transmembrane helix</keyword>
<organism evidence="2 3">
    <name type="scientific">Agrobacterium tumefaciens str. Kerr 14</name>
    <dbReference type="NCBI Taxonomy" id="1183424"/>
    <lineage>
        <taxon>Bacteria</taxon>
        <taxon>Pseudomonadati</taxon>
        <taxon>Pseudomonadota</taxon>
        <taxon>Alphaproteobacteria</taxon>
        <taxon>Hyphomicrobiales</taxon>
        <taxon>Rhizobiaceae</taxon>
        <taxon>Rhizobium/Agrobacterium group</taxon>
        <taxon>Agrobacterium</taxon>
        <taxon>Agrobacterium tumefaciens complex</taxon>
    </lineage>
</organism>
<keyword evidence="1" id="KW-0472">Membrane</keyword>
<dbReference type="EMBL" id="FBWC01000037">
    <property type="protein sequence ID" value="CUX65902.1"/>
    <property type="molecule type" value="Genomic_DNA"/>
</dbReference>
<evidence type="ECO:0000313" key="2">
    <source>
        <dbReference type="EMBL" id="CUX65902.1"/>
    </source>
</evidence>
<dbReference type="Proteomes" id="UP000191897">
    <property type="component" value="Unassembled WGS sequence"/>
</dbReference>
<evidence type="ECO:0000313" key="3">
    <source>
        <dbReference type="Proteomes" id="UP000191897"/>
    </source>
</evidence>
<proteinExistence type="predicted"/>
<evidence type="ECO:0000256" key="1">
    <source>
        <dbReference type="SAM" id="Phobius"/>
    </source>
</evidence>
<dbReference type="AlphaFoldDB" id="A0A1S7SBK2"/>
<protein>
    <submittedName>
        <fullName evidence="2">Uncharacterized protein</fullName>
    </submittedName>
</protein>
<feature type="transmembrane region" description="Helical" evidence="1">
    <location>
        <begin position="17"/>
        <end position="37"/>
    </location>
</feature>
<sequence>MDPFEKTLETFLVVERLLQHLVIGAVTFGTPIFGYVFPDHNYTSGFVFSSESRACFPEPHRVMRSKAQTDPVLSLIL</sequence>